<feature type="region of interest" description="Disordered" evidence="1">
    <location>
        <begin position="287"/>
        <end position="319"/>
    </location>
</feature>
<dbReference type="AlphaFoldDB" id="A0A3D8RYI2"/>
<proteinExistence type="predicted"/>
<dbReference type="EMBL" id="PVWQ01000006">
    <property type="protein sequence ID" value="RDW79123.1"/>
    <property type="molecule type" value="Genomic_DNA"/>
</dbReference>
<feature type="compositionally biased region" description="Acidic residues" evidence="1">
    <location>
        <begin position="287"/>
        <end position="304"/>
    </location>
</feature>
<name>A0A3D8RYI2_9EURO</name>
<evidence type="ECO:0000313" key="3">
    <source>
        <dbReference type="Proteomes" id="UP000256690"/>
    </source>
</evidence>
<dbReference type="RefSeq" id="XP_026603823.1">
    <property type="nucleotide sequence ID" value="XM_026747991.1"/>
</dbReference>
<protein>
    <submittedName>
        <fullName evidence="2">Uncharacterized protein</fullName>
    </submittedName>
</protein>
<dbReference type="Proteomes" id="UP000256690">
    <property type="component" value="Unassembled WGS sequence"/>
</dbReference>
<keyword evidence="3" id="KW-1185">Reference proteome</keyword>
<gene>
    <name evidence="2" type="ORF">DSM5745_05975</name>
</gene>
<sequence>MESTNDPRLAKNHKQTGIFVDELEGLFADIHQVKETIFDAEEGPNGVPSEVKAAWRAGFQDIEDINIAAARARNDSLRPLYKRVVVQALRSMAAAVEEAVAKDKQLSSVMQKVCNDLERIQSDVITRDAELTRLREEKRKIEAALTTERLTNPAETHCFDTKVCRHNVGSIAEGVFIDKGRVFMCGGEVGQIRETVHIPRFYIVEPSSRSRPAVWLDFKRAQRNFDPHSPTNKPGDMVWGFSEMINDQAFYGYGLLGRVEENMNIHWIVQISEAKKKSLGYDIKDEEADDSLTNEHIEDPEEEVSASISSEPDWDSDWE</sequence>
<evidence type="ECO:0000256" key="1">
    <source>
        <dbReference type="SAM" id="MobiDB-lite"/>
    </source>
</evidence>
<organism evidence="2 3">
    <name type="scientific">Aspergillus mulundensis</name>
    <dbReference type="NCBI Taxonomy" id="1810919"/>
    <lineage>
        <taxon>Eukaryota</taxon>
        <taxon>Fungi</taxon>
        <taxon>Dikarya</taxon>
        <taxon>Ascomycota</taxon>
        <taxon>Pezizomycotina</taxon>
        <taxon>Eurotiomycetes</taxon>
        <taxon>Eurotiomycetidae</taxon>
        <taxon>Eurotiales</taxon>
        <taxon>Aspergillaceae</taxon>
        <taxon>Aspergillus</taxon>
        <taxon>Aspergillus subgen. Nidulantes</taxon>
    </lineage>
</organism>
<reference evidence="2 3" key="1">
    <citation type="journal article" date="2018" name="IMA Fungus">
        <title>IMA Genome-F 9: Draft genome sequence of Annulohypoxylon stygium, Aspergillus mulundensis, Berkeleyomyces basicola (syn. Thielaviopsis basicola), Ceratocystis smalleyi, two Cercospora beticola strains, Coleophoma cylindrospora, Fusarium fracticaudum, Phialophora cf. hyalina, and Morchella septimelata.</title>
        <authorList>
            <person name="Wingfield B.D."/>
            <person name="Bills G.F."/>
            <person name="Dong Y."/>
            <person name="Huang W."/>
            <person name="Nel W.J."/>
            <person name="Swalarsk-Parry B.S."/>
            <person name="Vaghefi N."/>
            <person name="Wilken P.M."/>
            <person name="An Z."/>
            <person name="de Beer Z.W."/>
            <person name="De Vos L."/>
            <person name="Chen L."/>
            <person name="Duong T.A."/>
            <person name="Gao Y."/>
            <person name="Hammerbacher A."/>
            <person name="Kikkert J.R."/>
            <person name="Li Y."/>
            <person name="Li H."/>
            <person name="Li K."/>
            <person name="Li Q."/>
            <person name="Liu X."/>
            <person name="Ma X."/>
            <person name="Naidoo K."/>
            <person name="Pethybridge S.J."/>
            <person name="Sun J."/>
            <person name="Steenkamp E.T."/>
            <person name="van der Nest M.A."/>
            <person name="van Wyk S."/>
            <person name="Wingfield M.J."/>
            <person name="Xiong C."/>
            <person name="Yue Q."/>
            <person name="Zhang X."/>
        </authorList>
    </citation>
    <scope>NUCLEOTIDE SEQUENCE [LARGE SCALE GENOMIC DNA]</scope>
    <source>
        <strain evidence="2 3">DSM 5745</strain>
    </source>
</reference>
<comment type="caution">
    <text evidence="2">The sequence shown here is derived from an EMBL/GenBank/DDBJ whole genome shotgun (WGS) entry which is preliminary data.</text>
</comment>
<dbReference type="GeneID" id="38116345"/>
<evidence type="ECO:0000313" key="2">
    <source>
        <dbReference type="EMBL" id="RDW79123.1"/>
    </source>
</evidence>
<accession>A0A3D8RYI2</accession>